<feature type="compositionally biased region" description="Low complexity" evidence="1">
    <location>
        <begin position="311"/>
        <end position="324"/>
    </location>
</feature>
<dbReference type="AlphaFoldDB" id="A0A9W9N966"/>
<keyword evidence="3" id="KW-1185">Reference proteome</keyword>
<accession>A0A9W9N966</accession>
<feature type="region of interest" description="Disordered" evidence="1">
    <location>
        <begin position="287"/>
        <end position="366"/>
    </location>
</feature>
<dbReference type="InterPro" id="IPR011009">
    <property type="entry name" value="Kinase-like_dom_sf"/>
</dbReference>
<reference evidence="2" key="2">
    <citation type="journal article" date="2023" name="IMA Fungus">
        <title>Comparative genomic study of the Penicillium genus elucidates a diverse pangenome and 15 lateral gene transfer events.</title>
        <authorList>
            <person name="Petersen C."/>
            <person name="Sorensen T."/>
            <person name="Nielsen M.R."/>
            <person name="Sondergaard T.E."/>
            <person name="Sorensen J.L."/>
            <person name="Fitzpatrick D.A."/>
            <person name="Frisvad J.C."/>
            <person name="Nielsen K.L."/>
        </authorList>
    </citation>
    <scope>NUCLEOTIDE SEQUENCE</scope>
    <source>
        <strain evidence="2">IBT 15544</strain>
    </source>
</reference>
<gene>
    <name evidence="2" type="ORF">N7498_001919</name>
</gene>
<evidence type="ECO:0000313" key="2">
    <source>
        <dbReference type="EMBL" id="KAJ5215512.1"/>
    </source>
</evidence>
<dbReference type="EMBL" id="JAPQKR010000005">
    <property type="protein sequence ID" value="KAJ5215512.1"/>
    <property type="molecule type" value="Genomic_DNA"/>
</dbReference>
<dbReference type="RefSeq" id="XP_058311325.1">
    <property type="nucleotide sequence ID" value="XM_058448981.1"/>
</dbReference>
<dbReference type="OrthoDB" id="4337659at2759"/>
<dbReference type="SUPFAM" id="SSF56112">
    <property type="entry name" value="Protein kinase-like (PK-like)"/>
    <property type="match status" value="1"/>
</dbReference>
<evidence type="ECO:0000256" key="1">
    <source>
        <dbReference type="SAM" id="MobiDB-lite"/>
    </source>
</evidence>
<dbReference type="CDD" id="cd15489">
    <property type="entry name" value="PHD_SF"/>
    <property type="match status" value="1"/>
</dbReference>
<feature type="compositionally biased region" description="Basic and acidic residues" evidence="1">
    <location>
        <begin position="354"/>
        <end position="366"/>
    </location>
</feature>
<proteinExistence type="predicted"/>
<evidence type="ECO:0000313" key="3">
    <source>
        <dbReference type="Proteomes" id="UP001150904"/>
    </source>
</evidence>
<comment type="caution">
    <text evidence="2">The sequence shown here is derived from an EMBL/GenBank/DDBJ whole genome shotgun (WGS) entry which is preliminary data.</text>
</comment>
<reference evidence="2" key="1">
    <citation type="submission" date="2022-12" db="EMBL/GenBank/DDBJ databases">
        <authorList>
            <person name="Petersen C."/>
        </authorList>
    </citation>
    <scope>NUCLEOTIDE SEQUENCE</scope>
    <source>
        <strain evidence="2">IBT 15544</strain>
    </source>
</reference>
<dbReference type="Proteomes" id="UP001150904">
    <property type="component" value="Unassembled WGS sequence"/>
</dbReference>
<protein>
    <submittedName>
        <fullName evidence="2">Uncharacterized protein</fullName>
    </submittedName>
</protein>
<name>A0A9W9N966_9EURO</name>
<sequence>MPQSPLLWDAFAICGAPAKENRTCCGLTKRGEPCKLYVTEDVHKAGVKKLNALACHPFDLSVLQDRLHDIVPHFLCARWHRRLQANDVRERWESAAIRNQAQAYTPRPPASGEQALSSEAHLHVQHTRPSPPVSSGRPDPALPTADTRPAESSQFSGRRLTEAALRENRAPWDVSVAHPAVLPIEREDGGEVCLRLRSSNSSSSLGDESCGICRGEDQTEPVVLKCGRCTSQVHLGCMSLWLRSRWSGRGPSCITCEYDGPFYVYYDTPTARALRAQRQELASVADHLNWSTTRRDNQRPPVPITPPAEISPAPAGASTTAARASPHRVRQGSEHVGYPRLPTTSAPSNPPPLRRSDRTTRAPDRYEPNLRGFRELDFDCCLHTIFTSLSSLNLPLSEMDSQHRPSTMMLAESPNWDNLGISSGPTLPSRELSDAPISHTKLSPEPLRLMNRGRPAVPQINEDPWRTHEAIMQIFLSREVILARRRENNAELVNVEKLQQTRTTIKPMLDFMSRITHPSFPSLKECFLHENHVFLVWEPLELSVSQLLALKCPVTESELAAIIWPVLEGIQYLRGCGRALAALNADTILLSESGEVKIAGVEYSCELSKAEMNAATLKLFALAEIVEKIIGKTLPSYPWSGEAKSLSRDLKNLSLEELLQVSSATDDLAVMADRIEQTLEKIEWKFSTARSWLHICAETLFRARSVPRTVCSREYGIVVLI</sequence>
<feature type="region of interest" description="Disordered" evidence="1">
    <location>
        <begin position="99"/>
        <end position="158"/>
    </location>
</feature>
<dbReference type="Gene3D" id="1.10.510.10">
    <property type="entry name" value="Transferase(Phosphotransferase) domain 1"/>
    <property type="match status" value="1"/>
</dbReference>
<dbReference type="GeneID" id="83176282"/>
<organism evidence="2 3">
    <name type="scientific">Penicillium cinerascens</name>
    <dbReference type="NCBI Taxonomy" id="70096"/>
    <lineage>
        <taxon>Eukaryota</taxon>
        <taxon>Fungi</taxon>
        <taxon>Dikarya</taxon>
        <taxon>Ascomycota</taxon>
        <taxon>Pezizomycotina</taxon>
        <taxon>Eurotiomycetes</taxon>
        <taxon>Eurotiomycetidae</taxon>
        <taxon>Eurotiales</taxon>
        <taxon>Aspergillaceae</taxon>
        <taxon>Penicillium</taxon>
    </lineage>
</organism>